<name>A0A4S4EJ77_CAMSN</name>
<keyword evidence="3" id="KW-0413">Isomerase</keyword>
<feature type="domain" description="Pus10 N-terminal eukaryotes" evidence="4">
    <location>
        <begin position="107"/>
        <end position="264"/>
    </location>
</feature>
<evidence type="ECO:0000259" key="5">
    <source>
        <dbReference type="Pfam" id="PF21238"/>
    </source>
</evidence>
<dbReference type="EMBL" id="SDRB02003990">
    <property type="protein sequence ID" value="THG16600.1"/>
    <property type="molecule type" value="Genomic_DNA"/>
</dbReference>
<keyword evidence="2" id="KW-0819">tRNA processing</keyword>
<organism evidence="6 7">
    <name type="scientific">Camellia sinensis var. sinensis</name>
    <name type="common">China tea</name>
    <dbReference type="NCBI Taxonomy" id="542762"/>
    <lineage>
        <taxon>Eukaryota</taxon>
        <taxon>Viridiplantae</taxon>
        <taxon>Streptophyta</taxon>
        <taxon>Embryophyta</taxon>
        <taxon>Tracheophyta</taxon>
        <taxon>Spermatophyta</taxon>
        <taxon>Magnoliopsida</taxon>
        <taxon>eudicotyledons</taxon>
        <taxon>Gunneridae</taxon>
        <taxon>Pentapetalae</taxon>
        <taxon>asterids</taxon>
        <taxon>Ericales</taxon>
        <taxon>Theaceae</taxon>
        <taxon>Camellia</taxon>
    </lineage>
</organism>
<keyword evidence="7" id="KW-1185">Reference proteome</keyword>
<evidence type="ECO:0000256" key="3">
    <source>
        <dbReference type="ARBA" id="ARBA00023235"/>
    </source>
</evidence>
<evidence type="ECO:0000256" key="2">
    <source>
        <dbReference type="ARBA" id="ARBA00022694"/>
    </source>
</evidence>
<gene>
    <name evidence="6" type="ORF">TEA_014463</name>
</gene>
<dbReference type="AlphaFoldDB" id="A0A4S4EJ77"/>
<dbReference type="Proteomes" id="UP000306102">
    <property type="component" value="Unassembled WGS sequence"/>
</dbReference>
<reference evidence="6 7" key="1">
    <citation type="journal article" date="2018" name="Proc. Natl. Acad. Sci. U.S.A.">
        <title>Draft genome sequence of Camellia sinensis var. sinensis provides insights into the evolution of the tea genome and tea quality.</title>
        <authorList>
            <person name="Wei C."/>
            <person name="Yang H."/>
            <person name="Wang S."/>
            <person name="Zhao J."/>
            <person name="Liu C."/>
            <person name="Gao L."/>
            <person name="Xia E."/>
            <person name="Lu Y."/>
            <person name="Tai Y."/>
            <person name="She G."/>
            <person name="Sun J."/>
            <person name="Cao H."/>
            <person name="Tong W."/>
            <person name="Gao Q."/>
            <person name="Li Y."/>
            <person name="Deng W."/>
            <person name="Jiang X."/>
            <person name="Wang W."/>
            <person name="Chen Q."/>
            <person name="Zhang S."/>
            <person name="Li H."/>
            <person name="Wu J."/>
            <person name="Wang P."/>
            <person name="Li P."/>
            <person name="Shi C."/>
            <person name="Zheng F."/>
            <person name="Jian J."/>
            <person name="Huang B."/>
            <person name="Shan D."/>
            <person name="Shi M."/>
            <person name="Fang C."/>
            <person name="Yue Y."/>
            <person name="Li F."/>
            <person name="Li D."/>
            <person name="Wei S."/>
            <person name="Han B."/>
            <person name="Jiang C."/>
            <person name="Yin Y."/>
            <person name="Xia T."/>
            <person name="Zhang Z."/>
            <person name="Bennetzen J.L."/>
            <person name="Zhao S."/>
            <person name="Wan X."/>
        </authorList>
    </citation>
    <scope>NUCLEOTIDE SEQUENCE [LARGE SCALE GENOMIC DNA]</scope>
    <source>
        <strain evidence="7">cv. Shuchazao</strain>
        <tissue evidence="6">Leaf</tissue>
    </source>
</reference>
<protein>
    <recommendedName>
        <fullName evidence="1">tRNA pseudouridine(55) synthase</fullName>
        <ecNumber evidence="1">5.4.99.25</ecNumber>
    </recommendedName>
</protein>
<dbReference type="PANTHER" id="PTHR21568">
    <property type="entry name" value="TRNA PSEUDOURIDINE SYNTHASE PUS10"/>
    <property type="match status" value="1"/>
</dbReference>
<evidence type="ECO:0000259" key="4">
    <source>
        <dbReference type="Pfam" id="PF21237"/>
    </source>
</evidence>
<dbReference type="InterPro" id="IPR039894">
    <property type="entry name" value="Pus10-like"/>
</dbReference>
<dbReference type="PANTHER" id="PTHR21568:SF0">
    <property type="entry name" value="TRNA PSEUDOURIDINE SYNTHASE PUS10"/>
    <property type="match status" value="1"/>
</dbReference>
<dbReference type="EC" id="5.4.99.25" evidence="1"/>
<accession>A0A4S4EJ77</accession>
<evidence type="ECO:0000256" key="1">
    <source>
        <dbReference type="ARBA" id="ARBA00012787"/>
    </source>
</evidence>
<evidence type="ECO:0000313" key="7">
    <source>
        <dbReference type="Proteomes" id="UP000306102"/>
    </source>
</evidence>
<dbReference type="GO" id="GO:0031119">
    <property type="term" value="P:tRNA pseudouridine synthesis"/>
    <property type="evidence" value="ECO:0007669"/>
    <property type="project" value="TreeGrafter"/>
</dbReference>
<dbReference type="STRING" id="542762.A0A4S4EJ77"/>
<sequence length="551" mass="62329">MENETKAAAVSSAAGDEAKLLSDTVPTLPPLAVKDLLSIGVCIRCIFRFFGVSECIYSYTSLSTSVLHAAVGKMGLEGDMVNNGLGAEEDLNTQHSFEESELEPNFCRICLGILQFAYHDNKEMLVKRNRANDFALLIAEVVKQEGHQIDNFSLEVSIPSRVMEQEQAVWLYMKRKYSSELWFQEKFLSERISAKDVLKLSITNPLETLLDVKSSVSSSFRIRLTYTHSEVSTKVQNFTEKKECNKRRKIGISEIIRVYSRCASWESDNAMETIDGCVVAATGHSDLATSEEYVSKRSCNGLQNYDSPDLYQFQLEKVNEPCQLTFTCCRTPVYIGGRYLKYSRNVSQTRWIIDDERMGEASVEEIIGSNILPMCQGDNYKFHAAGREDIDVRMLGSGRPFLVEIQNAHRVPSEMSLKEIEGKINRLENKLVKVKNVKVVGSQGWSLMREGEAEKQKQYAALVWISRSIEDDDLKTLSAFKDMVSCATLCSPSLSFTLLVDSQHVCLRLYIYSVVEAPVLDLRRGQLSNRDSYRESKWSCTESRIESNRES</sequence>
<dbReference type="FunFam" id="3.30.70.2510:FF:000001">
    <property type="entry name" value="tRNA pseudouridine synthase Pus10"/>
    <property type="match status" value="1"/>
</dbReference>
<dbReference type="Pfam" id="PF21237">
    <property type="entry name" value="Pus10_N_euk"/>
    <property type="match status" value="1"/>
</dbReference>
<dbReference type="GO" id="GO:0160148">
    <property type="term" value="F:tRNA pseudouridine(55) synthase activity"/>
    <property type="evidence" value="ECO:0007669"/>
    <property type="project" value="UniProtKB-EC"/>
</dbReference>
<dbReference type="InterPro" id="IPR048742">
    <property type="entry name" value="Pus10_N_euk"/>
</dbReference>
<evidence type="ECO:0000313" key="6">
    <source>
        <dbReference type="EMBL" id="THG16600.1"/>
    </source>
</evidence>
<comment type="caution">
    <text evidence="6">The sequence shown here is derived from an EMBL/GenBank/DDBJ whole genome shotgun (WGS) entry which is preliminary data.</text>
</comment>
<dbReference type="Pfam" id="PF21238">
    <property type="entry name" value="Pus10_C"/>
    <property type="match status" value="1"/>
</dbReference>
<dbReference type="InterPro" id="IPR048741">
    <property type="entry name" value="Pus10-like_C"/>
</dbReference>
<feature type="domain" description="Pus10-like C-terminal" evidence="5">
    <location>
        <begin position="334"/>
        <end position="483"/>
    </location>
</feature>
<dbReference type="Gene3D" id="3.30.70.2510">
    <property type="match status" value="1"/>
</dbReference>
<proteinExistence type="predicted"/>